<gene>
    <name evidence="1" type="ORF">S03H2_65426</name>
</gene>
<proteinExistence type="predicted"/>
<dbReference type="AlphaFoldDB" id="X1K8U5"/>
<protein>
    <submittedName>
        <fullName evidence="1">Uncharacterized protein</fullName>
    </submittedName>
</protein>
<comment type="caution">
    <text evidence="1">The sequence shown here is derived from an EMBL/GenBank/DDBJ whole genome shotgun (WGS) entry which is preliminary data.</text>
</comment>
<dbReference type="EMBL" id="BARU01042601">
    <property type="protein sequence ID" value="GAH86679.1"/>
    <property type="molecule type" value="Genomic_DNA"/>
</dbReference>
<organism evidence="1">
    <name type="scientific">marine sediment metagenome</name>
    <dbReference type="NCBI Taxonomy" id="412755"/>
    <lineage>
        <taxon>unclassified sequences</taxon>
        <taxon>metagenomes</taxon>
        <taxon>ecological metagenomes</taxon>
    </lineage>
</organism>
<sequence length="43" mass="4844">TENQSRVESCTDFGHRFFLGLTIAETVRMNPKITTTMPAISEI</sequence>
<evidence type="ECO:0000313" key="1">
    <source>
        <dbReference type="EMBL" id="GAH86679.1"/>
    </source>
</evidence>
<reference evidence="1" key="1">
    <citation type="journal article" date="2014" name="Front. Microbiol.">
        <title>High frequency of phylogenetically diverse reductive dehalogenase-homologous genes in deep subseafloor sedimentary metagenomes.</title>
        <authorList>
            <person name="Kawai M."/>
            <person name="Futagami T."/>
            <person name="Toyoda A."/>
            <person name="Takaki Y."/>
            <person name="Nishi S."/>
            <person name="Hori S."/>
            <person name="Arai W."/>
            <person name="Tsubouchi T."/>
            <person name="Morono Y."/>
            <person name="Uchiyama I."/>
            <person name="Ito T."/>
            <person name="Fujiyama A."/>
            <person name="Inagaki F."/>
            <person name="Takami H."/>
        </authorList>
    </citation>
    <scope>NUCLEOTIDE SEQUENCE</scope>
    <source>
        <strain evidence="1">Expedition CK06-06</strain>
    </source>
</reference>
<name>X1K8U5_9ZZZZ</name>
<accession>X1K8U5</accession>
<feature type="non-terminal residue" evidence="1">
    <location>
        <position position="1"/>
    </location>
</feature>